<dbReference type="InterPro" id="IPR029489">
    <property type="entry name" value="OGT/SEC/SPY_C"/>
</dbReference>
<proteinExistence type="predicted"/>
<organism evidence="6 7">
    <name type="scientific">Gellertiella hungarica</name>
    <dbReference type="NCBI Taxonomy" id="1572859"/>
    <lineage>
        <taxon>Bacteria</taxon>
        <taxon>Pseudomonadati</taxon>
        <taxon>Pseudomonadota</taxon>
        <taxon>Alphaproteobacteria</taxon>
        <taxon>Hyphomicrobiales</taxon>
        <taxon>Rhizobiaceae</taxon>
        <taxon>Gellertiella</taxon>
    </lineage>
</organism>
<dbReference type="Proteomes" id="UP000528286">
    <property type="component" value="Unassembled WGS sequence"/>
</dbReference>
<dbReference type="Gene3D" id="3.40.50.11380">
    <property type="match status" value="1"/>
</dbReference>
<feature type="domain" description="O-GlcNAc transferase C-terminal" evidence="5">
    <location>
        <begin position="418"/>
        <end position="602"/>
    </location>
</feature>
<evidence type="ECO:0000256" key="2">
    <source>
        <dbReference type="ARBA" id="ARBA00022679"/>
    </source>
</evidence>
<evidence type="ECO:0000313" key="7">
    <source>
        <dbReference type="Proteomes" id="UP000528286"/>
    </source>
</evidence>
<comment type="caution">
    <text evidence="6">The sequence shown here is derived from an EMBL/GenBank/DDBJ whole genome shotgun (WGS) entry which is preliminary data.</text>
</comment>
<comment type="pathway">
    <text evidence="1">Protein modification; protein glycosylation.</text>
</comment>
<dbReference type="PANTHER" id="PTHR44366:SF1">
    <property type="entry name" value="UDP-N-ACETYLGLUCOSAMINE--PEPTIDE N-ACETYLGLUCOSAMINYLTRANSFERASE 110 KDA SUBUNIT"/>
    <property type="match status" value="1"/>
</dbReference>
<evidence type="ECO:0000313" key="6">
    <source>
        <dbReference type="EMBL" id="MBB4064515.1"/>
    </source>
</evidence>
<dbReference type="RefSeq" id="WP_183365733.1">
    <property type="nucleotide sequence ID" value="NZ_JACIEZ010000002.1"/>
</dbReference>
<dbReference type="SUPFAM" id="SSF48452">
    <property type="entry name" value="TPR-like"/>
    <property type="match status" value="1"/>
</dbReference>
<feature type="domain" description="O-GlcNAc transferase C-terminal" evidence="5">
    <location>
        <begin position="248"/>
        <end position="403"/>
    </location>
</feature>
<dbReference type="EMBL" id="JACIEZ010000002">
    <property type="protein sequence ID" value="MBB4064515.1"/>
    <property type="molecule type" value="Genomic_DNA"/>
</dbReference>
<dbReference type="Pfam" id="PF13844">
    <property type="entry name" value="Glyco_transf_41"/>
    <property type="match status" value="2"/>
</dbReference>
<keyword evidence="7" id="KW-1185">Reference proteome</keyword>
<keyword evidence="2 6" id="KW-0808">Transferase</keyword>
<dbReference type="Gene3D" id="3.40.50.2000">
    <property type="entry name" value="Glycogen Phosphorylase B"/>
    <property type="match status" value="1"/>
</dbReference>
<protein>
    <submittedName>
        <fullName evidence="6">Putative O-linked N-acetylglucosamine transferase (SPINDLY family)</fullName>
    </submittedName>
</protein>
<sequence length="641" mass="69090">MSDILRAAFQAYQSGDYARALGMIDTAGKTPAGRTQELSSLKGNTLIRLGRMLDAAEAFAAGSALPGPNAAMLAKFAIGLYSRAGARRRIVEFGARAVALNPGETALLYDYAAALFEEGRYHEAAAAAGGLDRANPQHFALMVNVLRLTGQFGRLSEELEAACARDPGDMLAAVSRMVVARETADFPLVEAHERALGATADPQRSALTDSEPSMVRLLWAGSDRACALPSADSIRLTALPAAPLRRPVSPEGTRLKIGYLSSDFHAHATMRLLEDVLALHDREAFDITLFCHTTPGQEAWQRQHMPADLVSGMVRVGALDDEAAAAEIAARGIDILVDLKGHTMGARLGVVKRSDAPVKVTWLGYPGTVMGAGLDYAITDRIVTPDAAIPFFEEKLCRLPDTYQPNGMLNRPLPKPVSRREAGLPEGAFVFASFNAIQKITPGAFALWCRILKAVPHAVFWVFAERNEARANLMRAFRMAGIEEERIVFTSGIPYAAHVARLPAADLGLDSFPYNGHTTTSDMLWAGLPLLTMRGHAFQARVSESLLAAAGIDGLLAHGPDDFVARAVALAASPDRIAALKATIEQNRFRAPLFDSERFTRHLESAYRLMADRARQGLAPTLLDIPALPPRPAAFSDRSRG</sequence>
<keyword evidence="3" id="KW-0677">Repeat</keyword>
<keyword evidence="4" id="KW-0802">TPR repeat</keyword>
<evidence type="ECO:0000256" key="4">
    <source>
        <dbReference type="ARBA" id="ARBA00022803"/>
    </source>
</evidence>
<reference evidence="6 7" key="1">
    <citation type="submission" date="2020-08" db="EMBL/GenBank/DDBJ databases">
        <title>Genomic Encyclopedia of Type Strains, Phase IV (KMG-IV): sequencing the most valuable type-strain genomes for metagenomic binning, comparative biology and taxonomic classification.</title>
        <authorList>
            <person name="Goeker M."/>
        </authorList>
    </citation>
    <scope>NUCLEOTIDE SEQUENCE [LARGE SCALE GENOMIC DNA]</scope>
    <source>
        <strain evidence="6 7">DSM 29853</strain>
    </source>
</reference>
<dbReference type="PANTHER" id="PTHR44366">
    <property type="entry name" value="UDP-N-ACETYLGLUCOSAMINE--PEPTIDE N-ACETYLGLUCOSAMINYLTRANSFERASE 110 KDA SUBUNIT"/>
    <property type="match status" value="1"/>
</dbReference>
<dbReference type="GO" id="GO:0006493">
    <property type="term" value="P:protein O-linked glycosylation"/>
    <property type="evidence" value="ECO:0007669"/>
    <property type="project" value="InterPro"/>
</dbReference>
<dbReference type="Gene3D" id="1.25.40.10">
    <property type="entry name" value="Tetratricopeptide repeat domain"/>
    <property type="match status" value="1"/>
</dbReference>
<accession>A0A7W6J4A0</accession>
<gene>
    <name evidence="6" type="ORF">GGR23_001692</name>
</gene>
<name>A0A7W6J4A0_9HYPH</name>
<dbReference type="InterPro" id="IPR011990">
    <property type="entry name" value="TPR-like_helical_dom_sf"/>
</dbReference>
<evidence type="ECO:0000256" key="1">
    <source>
        <dbReference type="ARBA" id="ARBA00004922"/>
    </source>
</evidence>
<dbReference type="AlphaFoldDB" id="A0A7W6J4A0"/>
<evidence type="ECO:0000256" key="3">
    <source>
        <dbReference type="ARBA" id="ARBA00022737"/>
    </source>
</evidence>
<dbReference type="SUPFAM" id="SSF53756">
    <property type="entry name" value="UDP-Glycosyltransferase/glycogen phosphorylase"/>
    <property type="match status" value="1"/>
</dbReference>
<evidence type="ECO:0000259" key="5">
    <source>
        <dbReference type="Pfam" id="PF13844"/>
    </source>
</evidence>
<dbReference type="InterPro" id="IPR037919">
    <property type="entry name" value="OGT"/>
</dbReference>
<dbReference type="GO" id="GO:0097363">
    <property type="term" value="F:protein O-acetylglucosaminyltransferase activity"/>
    <property type="evidence" value="ECO:0007669"/>
    <property type="project" value="TreeGrafter"/>
</dbReference>